<dbReference type="AlphaFoldDB" id="F6YGG2"/>
<dbReference type="SUPFAM" id="SSF100939">
    <property type="entry name" value="SPOC domain-like"/>
    <property type="match status" value="1"/>
</dbReference>
<sequence>MSGRGERDGRAGETEPRPPDEPRAQTGKLRSLSEFARTLQLGWSGLLVLKNSCFPTTMHILEGELDVVSGLLRDPASGGELAQLKIAQRLRLDQPKLDEVTRRIRRGSPNGCVVLLATQASAGGGSGGDGASPAEPGLQRRLLRNLVSYLKQKQAAGVISLPVGGAKGRDGTGMLYAFPPCEFSHQYLQSALRTLGKLEDEHMVIVIVRDTA</sequence>
<protein>
    <recommendedName>
        <fullName evidence="5">SPOC domain-containing protein</fullName>
    </recommendedName>
</protein>
<organism evidence="6 7">
    <name type="scientific">Ornithorhynchus anatinus</name>
    <name type="common">Duckbill platypus</name>
    <dbReference type="NCBI Taxonomy" id="9258"/>
    <lineage>
        <taxon>Eukaryota</taxon>
        <taxon>Metazoa</taxon>
        <taxon>Chordata</taxon>
        <taxon>Craniata</taxon>
        <taxon>Vertebrata</taxon>
        <taxon>Euteleostomi</taxon>
        <taxon>Mammalia</taxon>
        <taxon>Monotremata</taxon>
        <taxon>Ornithorhynchidae</taxon>
        <taxon>Ornithorhynchus</taxon>
    </lineage>
</organism>
<dbReference type="Ensembl" id="ENSOANT00000001708.2">
    <property type="protein sequence ID" value="ENSOANP00000001707.2"/>
    <property type="gene ID" value="ENSOANG00000001071.2"/>
</dbReference>
<dbReference type="GeneTree" id="ENSGT00940000160561"/>
<dbReference type="PROSITE" id="PS50917">
    <property type="entry name" value="SPOC"/>
    <property type="match status" value="1"/>
</dbReference>
<keyword evidence="2" id="KW-0694">RNA-binding</keyword>
<accession>F6YGG2</accession>
<dbReference type="Bgee" id="ENSOANG00000001071">
    <property type="expression patterns" value="Expressed in endometrium and 7 other cell types or tissues"/>
</dbReference>
<evidence type="ECO:0000256" key="4">
    <source>
        <dbReference type="SAM" id="MobiDB-lite"/>
    </source>
</evidence>
<dbReference type="GO" id="GO:0003723">
    <property type="term" value="F:RNA binding"/>
    <property type="evidence" value="ECO:0007669"/>
    <property type="project" value="UniProtKB-KW"/>
</dbReference>
<dbReference type="Pfam" id="PF07744">
    <property type="entry name" value="SPOC"/>
    <property type="match status" value="1"/>
</dbReference>
<dbReference type="FunFam" id="2.40.290.10:FF:000003">
    <property type="entry name" value="RNA-binding motif protein 15"/>
    <property type="match status" value="1"/>
</dbReference>
<dbReference type="OMA" id="MRSERNH"/>
<feature type="compositionally biased region" description="Basic and acidic residues" evidence="4">
    <location>
        <begin position="1"/>
        <end position="23"/>
    </location>
</feature>
<proteinExistence type="predicted"/>
<dbReference type="SMR" id="F6YGG2"/>
<keyword evidence="3" id="KW-0539">Nucleus</keyword>
<keyword evidence="7" id="KW-1185">Reference proteome</keyword>
<dbReference type="Proteomes" id="UP000002279">
    <property type="component" value="Chromosome X2"/>
</dbReference>
<dbReference type="HOGENOM" id="CLU_1092116_0_0_1"/>
<evidence type="ECO:0000313" key="6">
    <source>
        <dbReference type="Ensembl" id="ENSOANP00000001707.2"/>
    </source>
</evidence>
<comment type="subcellular location">
    <subcellularLocation>
        <location evidence="1">Nucleus</location>
    </subcellularLocation>
</comment>
<name>F6YGG2_ORNAN</name>
<evidence type="ECO:0000256" key="1">
    <source>
        <dbReference type="ARBA" id="ARBA00004123"/>
    </source>
</evidence>
<feature type="domain" description="SPOC" evidence="5">
    <location>
        <begin position="32"/>
        <end position="211"/>
    </location>
</feature>
<dbReference type="InParanoid" id="F6YGG2"/>
<reference evidence="6 7" key="1">
    <citation type="journal article" date="2008" name="Nature">
        <title>Genome analysis of the platypus reveals unique signatures of evolution.</title>
        <authorList>
            <person name="Warren W.C."/>
            <person name="Hillier L.W."/>
            <person name="Marshall Graves J.A."/>
            <person name="Birney E."/>
            <person name="Ponting C.P."/>
            <person name="Grutzner F."/>
            <person name="Belov K."/>
            <person name="Miller W."/>
            <person name="Clarke L."/>
            <person name="Chinwalla A.T."/>
            <person name="Yang S.P."/>
            <person name="Heger A."/>
            <person name="Locke D.P."/>
            <person name="Miethke P."/>
            <person name="Waters P.D."/>
            <person name="Veyrunes F."/>
            <person name="Fulton L."/>
            <person name="Fulton B."/>
            <person name="Graves T."/>
            <person name="Wallis J."/>
            <person name="Puente X.S."/>
            <person name="Lopez-Otin C."/>
            <person name="Ordonez G.R."/>
            <person name="Eichler E.E."/>
            <person name="Chen L."/>
            <person name="Cheng Z."/>
            <person name="Deakin J.E."/>
            <person name="Alsop A."/>
            <person name="Thompson K."/>
            <person name="Kirby P."/>
            <person name="Papenfuss A.T."/>
            <person name="Wakefield M.J."/>
            <person name="Olender T."/>
            <person name="Lancet D."/>
            <person name="Huttley G.A."/>
            <person name="Smit A.F."/>
            <person name="Pask A."/>
            <person name="Temple-Smith P."/>
            <person name="Batzer M.A."/>
            <person name="Walker J.A."/>
            <person name="Konkel M.K."/>
            <person name="Harris R.S."/>
            <person name="Whittington C.M."/>
            <person name="Wong E.S."/>
            <person name="Gemmell N.J."/>
            <person name="Buschiazzo E."/>
            <person name="Vargas Jentzsch I.M."/>
            <person name="Merkel A."/>
            <person name="Schmitz J."/>
            <person name="Zemann A."/>
            <person name="Churakov G."/>
            <person name="Kriegs J.O."/>
            <person name="Brosius J."/>
            <person name="Murchison E.P."/>
            <person name="Sachidanandam R."/>
            <person name="Smith C."/>
            <person name="Hannon G.J."/>
            <person name="Tsend-Ayush E."/>
            <person name="McMillan D."/>
            <person name="Attenborough R."/>
            <person name="Rens W."/>
            <person name="Ferguson-Smith M."/>
            <person name="Lefevre C.M."/>
            <person name="Sharp J.A."/>
            <person name="Nicholas K.R."/>
            <person name="Ray D.A."/>
            <person name="Kube M."/>
            <person name="Reinhardt R."/>
            <person name="Pringle T.H."/>
            <person name="Taylor J."/>
            <person name="Jones R.C."/>
            <person name="Nixon B."/>
            <person name="Dacheux J.L."/>
            <person name="Niwa H."/>
            <person name="Sekita Y."/>
            <person name="Huang X."/>
            <person name="Stark A."/>
            <person name="Kheradpour P."/>
            <person name="Kellis M."/>
            <person name="Flicek P."/>
            <person name="Chen Y."/>
            <person name="Webber C."/>
            <person name="Hardison R."/>
            <person name="Nelson J."/>
            <person name="Hallsworth-Pepin K."/>
            <person name="Delehaunty K."/>
            <person name="Markovic C."/>
            <person name="Minx P."/>
            <person name="Feng Y."/>
            <person name="Kremitzki C."/>
            <person name="Mitreva M."/>
            <person name="Glasscock J."/>
            <person name="Wylie T."/>
            <person name="Wohldmann P."/>
            <person name="Thiru P."/>
            <person name="Nhan M.N."/>
            <person name="Pohl C.S."/>
            <person name="Smith S.M."/>
            <person name="Hou S."/>
            <person name="Nefedov M."/>
            <person name="de Jong P.J."/>
            <person name="Renfree M.B."/>
            <person name="Mardis E.R."/>
            <person name="Wilson R.K."/>
        </authorList>
    </citation>
    <scope>NUCLEOTIDE SEQUENCE [LARGE SCALE GENOMIC DNA]</scope>
    <source>
        <strain evidence="6 7">Glennie</strain>
    </source>
</reference>
<dbReference type="GO" id="GO:0005634">
    <property type="term" value="C:nucleus"/>
    <property type="evidence" value="ECO:0007669"/>
    <property type="project" value="UniProtKB-SubCell"/>
</dbReference>
<reference evidence="6" key="3">
    <citation type="submission" date="2025-09" db="UniProtKB">
        <authorList>
            <consortium name="Ensembl"/>
        </authorList>
    </citation>
    <scope>IDENTIFICATION</scope>
    <source>
        <strain evidence="6">Glennie</strain>
    </source>
</reference>
<feature type="region of interest" description="Disordered" evidence="4">
    <location>
        <begin position="1"/>
        <end position="27"/>
    </location>
</feature>
<dbReference type="InterPro" id="IPR016194">
    <property type="entry name" value="SPOC-like_C_dom_sf"/>
</dbReference>
<evidence type="ECO:0000313" key="7">
    <source>
        <dbReference type="Proteomes" id="UP000002279"/>
    </source>
</evidence>
<evidence type="ECO:0000259" key="5">
    <source>
        <dbReference type="PROSITE" id="PS50917"/>
    </source>
</evidence>
<reference evidence="6" key="2">
    <citation type="submission" date="2025-08" db="UniProtKB">
        <authorList>
            <consortium name="Ensembl"/>
        </authorList>
    </citation>
    <scope>IDENTIFICATION</scope>
    <source>
        <strain evidence="6">Glennie</strain>
    </source>
</reference>
<dbReference type="InterPro" id="IPR010912">
    <property type="entry name" value="SPOC_met"/>
</dbReference>
<dbReference type="InterPro" id="IPR012921">
    <property type="entry name" value="SPOC_C"/>
</dbReference>
<evidence type="ECO:0000256" key="3">
    <source>
        <dbReference type="ARBA" id="ARBA00023242"/>
    </source>
</evidence>
<evidence type="ECO:0000256" key="2">
    <source>
        <dbReference type="ARBA" id="ARBA00022884"/>
    </source>
</evidence>
<dbReference type="Gene3D" id="2.40.290.10">
    <property type="match status" value="1"/>
</dbReference>